<gene>
    <name evidence="7" type="ORF">OJAV_G00158110</name>
</gene>
<comment type="subcellular location">
    <subcellularLocation>
        <location evidence="1">Cytoplasm</location>
        <location evidence="1">Cytoskeleton</location>
    </subcellularLocation>
</comment>
<accession>A0A3S2NYQ6</accession>
<dbReference type="PANTHER" id="PTHR23280">
    <property type="entry name" value="4.1 G PROTEIN"/>
    <property type="match status" value="1"/>
</dbReference>
<feature type="region of interest" description="Disordered" evidence="4">
    <location>
        <begin position="919"/>
        <end position="939"/>
    </location>
</feature>
<feature type="region of interest" description="Disordered" evidence="4">
    <location>
        <begin position="721"/>
        <end position="743"/>
    </location>
</feature>
<dbReference type="Pfam" id="PF05902">
    <property type="entry name" value="4_1_CTD"/>
    <property type="match status" value="1"/>
</dbReference>
<dbReference type="Proteomes" id="UP000283210">
    <property type="component" value="Chromosome 16"/>
</dbReference>
<keyword evidence="2" id="KW-0963">Cytoplasm</keyword>
<sequence length="939" mass="105157">MHEQILHGPTVLGGEDDWFMLLEVTPRGTPQTPPVPLKERAQIEEKVFVSVVGAAEEVRTAVEESQLMQEEPSRVFKGISQPSVRGRQDDWFVLLASTPKQTTYEPPVTKVTTVKRFPVTEEAAPKKREEIMEFVGKVTEIQQMPIIEDDWFVLLAIPLREPSFVPPVSPEEERVQVYKKVKTFAVVEAVTVESRREIVIEENLKQKEDVKPLRERDDDWFLLLEVVPKVVSYVAPVSLPFAPKIYADVSTKAEHPESKYSTNLVQIKPQPVADRDDDWFILFDVDPKKALTTPTETPRKMIPEIKETLELEVTRETRTYKKTVIGVESRQDRTSVAEIRQSQMPQQPESEGEDDWFVLFHAAREALLSEHQPQLRKVDDDWFFLLEITEKEVSAALHEHIYLGQVKEFRATEQKVQQTVTIIEKTWQQKEPTLLRPAVKQRELEDDWFTLLDVAPKTSVSAPERTRIPAKVKVPAAPTRVSVSVLKPQFEKRILEERRPPAHVNDDWFTLLDVDLKAVSTQRGARPVSAPVFSQAALAEAGIPMALLDQPQTSTPIKAGRQEERKLEVTVEAAEPSKIEVEAEVTREVDSSLMSTINGDVQHESERTLTEGVQMRKKRAKKIEGDSIYIRHSLLMLEEFDKPQEDLLKHHASISELKRNFMEALPESRPSEWDKRLSTHSPFRTVGINGQPLPSADGTECISPLYKGSDSKAALEEAAGNLGVSDPSSPTVSHHSQPDGAEAFDCPLEEESLNQEEVVVYETHLVPLVEVEAAQLGPPFDSSCKALDLIQEEDEPGQSECSEGIVGSSSASLFWSDGPQVVRCFQPPLVQTQTVTITAASTSLPSDISTTEVPIVPTKTFTYESTKVMGDDEDRDDSTVSTSKTVSSESTCGSTVTTTKISKVVKSSSTETRVEKRIVLNAESEMDQDQEKRGGASAL</sequence>
<dbReference type="AlphaFoldDB" id="A0A3S2NYQ6"/>
<keyword evidence="3" id="KW-0206">Cytoskeleton</keyword>
<feature type="domain" description="Band 4.1 C-terminal" evidence="6">
    <location>
        <begin position="854"/>
        <end position="930"/>
    </location>
</feature>
<keyword evidence="8" id="KW-1185">Reference proteome</keyword>
<name>A0A3S2NYQ6_ORYJA</name>
<dbReference type="GO" id="GO:0030866">
    <property type="term" value="P:cortical actin cytoskeleton organization"/>
    <property type="evidence" value="ECO:0007669"/>
    <property type="project" value="InterPro"/>
</dbReference>
<evidence type="ECO:0000259" key="5">
    <source>
        <dbReference type="Pfam" id="PF04382"/>
    </source>
</evidence>
<feature type="compositionally biased region" description="Basic and acidic residues" evidence="4">
    <location>
        <begin position="929"/>
        <end position="939"/>
    </location>
</feature>
<protein>
    <recommendedName>
        <fullName evidence="9">SAB domain-containing protein</fullName>
    </recommendedName>
</protein>
<dbReference type="GO" id="GO:0003779">
    <property type="term" value="F:actin binding"/>
    <property type="evidence" value="ECO:0007669"/>
    <property type="project" value="InterPro"/>
</dbReference>
<dbReference type="PANTHER" id="PTHR23280:SF12">
    <property type="entry name" value="PROTEIN 4.1"/>
    <property type="match status" value="1"/>
</dbReference>
<feature type="compositionally biased region" description="Polar residues" evidence="4">
    <location>
        <begin position="726"/>
        <end position="735"/>
    </location>
</feature>
<reference evidence="7 8" key="2">
    <citation type="submission" date="2019-01" db="EMBL/GenBank/DDBJ databases">
        <title>A chromosome length genome reference of the Java medaka (oryzias javanicus).</title>
        <authorList>
            <person name="Herpin A."/>
            <person name="Takehana Y."/>
            <person name="Naruse K."/>
            <person name="Ansai S."/>
            <person name="Kawaguchi M."/>
        </authorList>
    </citation>
    <scope>NUCLEOTIDE SEQUENCE [LARGE SCALE GENOMIC DNA]</scope>
    <source>
        <strain evidence="7">RS831</strain>
        <tissue evidence="7">Whole body</tissue>
    </source>
</reference>
<evidence type="ECO:0000256" key="4">
    <source>
        <dbReference type="SAM" id="MobiDB-lite"/>
    </source>
</evidence>
<organism evidence="7 8">
    <name type="scientific">Oryzias javanicus</name>
    <name type="common">Javanese ricefish</name>
    <name type="synonym">Aplocheilus javanicus</name>
    <dbReference type="NCBI Taxonomy" id="123683"/>
    <lineage>
        <taxon>Eukaryota</taxon>
        <taxon>Metazoa</taxon>
        <taxon>Chordata</taxon>
        <taxon>Craniata</taxon>
        <taxon>Vertebrata</taxon>
        <taxon>Euteleostomi</taxon>
        <taxon>Actinopterygii</taxon>
        <taxon>Neopterygii</taxon>
        <taxon>Teleostei</taxon>
        <taxon>Neoteleostei</taxon>
        <taxon>Acanthomorphata</taxon>
        <taxon>Ovalentaria</taxon>
        <taxon>Atherinomorphae</taxon>
        <taxon>Beloniformes</taxon>
        <taxon>Adrianichthyidae</taxon>
        <taxon>Oryziinae</taxon>
        <taxon>Oryzias</taxon>
    </lineage>
</organism>
<dbReference type="GO" id="GO:0005856">
    <property type="term" value="C:cytoskeleton"/>
    <property type="evidence" value="ECO:0007669"/>
    <property type="project" value="UniProtKB-SubCell"/>
</dbReference>
<dbReference type="OrthoDB" id="8400839at2759"/>
<reference evidence="7 8" key="1">
    <citation type="submission" date="2018-11" db="EMBL/GenBank/DDBJ databases">
        <authorList>
            <person name="Lopez-Roques C."/>
            <person name="Donnadieu C."/>
            <person name="Bouchez O."/>
            <person name="Klopp C."/>
            <person name="Cabau C."/>
            <person name="Zahm M."/>
        </authorList>
    </citation>
    <scope>NUCLEOTIDE SEQUENCE [LARGE SCALE GENOMIC DNA]</scope>
    <source>
        <strain evidence="7">RS831</strain>
        <tissue evidence="7">Whole body</tissue>
    </source>
</reference>
<dbReference type="Pfam" id="PF04382">
    <property type="entry name" value="SAB"/>
    <property type="match status" value="1"/>
</dbReference>
<evidence type="ECO:0000313" key="7">
    <source>
        <dbReference type="EMBL" id="RVE62518.1"/>
    </source>
</evidence>
<evidence type="ECO:0000256" key="1">
    <source>
        <dbReference type="ARBA" id="ARBA00004245"/>
    </source>
</evidence>
<dbReference type="InterPro" id="IPR008379">
    <property type="entry name" value="Band_4.1_C"/>
</dbReference>
<evidence type="ECO:0008006" key="9">
    <source>
        <dbReference type="Google" id="ProtNLM"/>
    </source>
</evidence>
<evidence type="ECO:0000259" key="6">
    <source>
        <dbReference type="Pfam" id="PF05902"/>
    </source>
</evidence>
<feature type="compositionally biased region" description="Low complexity" evidence="4">
    <location>
        <begin position="879"/>
        <end position="892"/>
    </location>
</feature>
<evidence type="ECO:0000256" key="2">
    <source>
        <dbReference type="ARBA" id="ARBA00022490"/>
    </source>
</evidence>
<feature type="domain" description="SAB" evidence="5">
    <location>
        <begin position="636"/>
        <end position="684"/>
    </location>
</feature>
<dbReference type="GO" id="GO:0031032">
    <property type="term" value="P:actomyosin structure organization"/>
    <property type="evidence" value="ECO:0007669"/>
    <property type="project" value="TreeGrafter"/>
</dbReference>
<dbReference type="EMBL" id="CM012452">
    <property type="protein sequence ID" value="RVE62518.1"/>
    <property type="molecule type" value="Genomic_DNA"/>
</dbReference>
<feature type="region of interest" description="Disordered" evidence="4">
    <location>
        <begin position="866"/>
        <end position="892"/>
    </location>
</feature>
<dbReference type="GO" id="GO:0005198">
    <property type="term" value="F:structural molecule activity"/>
    <property type="evidence" value="ECO:0007669"/>
    <property type="project" value="InterPro"/>
</dbReference>
<dbReference type="GO" id="GO:0005886">
    <property type="term" value="C:plasma membrane"/>
    <property type="evidence" value="ECO:0007669"/>
    <property type="project" value="TreeGrafter"/>
</dbReference>
<proteinExistence type="predicted"/>
<evidence type="ECO:0000313" key="8">
    <source>
        <dbReference type="Proteomes" id="UP000283210"/>
    </source>
</evidence>
<dbReference type="InterPro" id="IPR007477">
    <property type="entry name" value="SAB_dom"/>
</dbReference>
<evidence type="ECO:0000256" key="3">
    <source>
        <dbReference type="ARBA" id="ARBA00023212"/>
    </source>
</evidence>